<keyword evidence="4" id="KW-1185">Reference proteome</keyword>
<comment type="similarity">
    <text evidence="1">Belongs to the protein kinase superfamily. ADCK protein kinase family.</text>
</comment>
<dbReference type="Proteomes" id="UP000737018">
    <property type="component" value="Unassembled WGS sequence"/>
</dbReference>
<accession>A0A8J4QUG2</accession>
<dbReference type="SUPFAM" id="SSF56112">
    <property type="entry name" value="Protein kinase-like (PK-like)"/>
    <property type="match status" value="1"/>
</dbReference>
<evidence type="ECO:0000313" key="4">
    <source>
        <dbReference type="Proteomes" id="UP000737018"/>
    </source>
</evidence>
<dbReference type="EMBL" id="JRKL02002262">
    <property type="protein sequence ID" value="KAF3959736.1"/>
    <property type="molecule type" value="Genomic_DNA"/>
</dbReference>
<dbReference type="PANTHER" id="PTHR43173:SF28">
    <property type="entry name" value="AARF DOMAIN CONTAINING KINASE 5"/>
    <property type="match status" value="1"/>
</dbReference>
<proteinExistence type="inferred from homology"/>
<comment type="caution">
    <text evidence="3">The sequence shown here is derived from an EMBL/GenBank/DDBJ whole genome shotgun (WGS) entry which is preliminary data.</text>
</comment>
<feature type="domain" description="ABC1 atypical kinase-like" evidence="2">
    <location>
        <begin position="129"/>
        <end position="367"/>
    </location>
</feature>
<dbReference type="InterPro" id="IPR004147">
    <property type="entry name" value="ABC1_dom"/>
</dbReference>
<evidence type="ECO:0000259" key="2">
    <source>
        <dbReference type="Pfam" id="PF03109"/>
    </source>
</evidence>
<reference evidence="3" key="1">
    <citation type="submission" date="2020-03" db="EMBL/GenBank/DDBJ databases">
        <title>Castanea mollissima Vanexum genome sequencing.</title>
        <authorList>
            <person name="Staton M."/>
        </authorList>
    </citation>
    <scope>NUCLEOTIDE SEQUENCE</scope>
    <source>
        <tissue evidence="3">Leaf</tissue>
    </source>
</reference>
<dbReference type="CDD" id="cd13969">
    <property type="entry name" value="ADCK1-like"/>
    <property type="match status" value="1"/>
</dbReference>
<evidence type="ECO:0000313" key="3">
    <source>
        <dbReference type="EMBL" id="KAF3959736.1"/>
    </source>
</evidence>
<dbReference type="InterPro" id="IPR045307">
    <property type="entry name" value="ADCK1_dom"/>
</dbReference>
<dbReference type="Pfam" id="PF03109">
    <property type="entry name" value="ABC1"/>
    <property type="match status" value="1"/>
</dbReference>
<dbReference type="PANTHER" id="PTHR43173">
    <property type="entry name" value="ABC1 FAMILY PROTEIN"/>
    <property type="match status" value="1"/>
</dbReference>
<dbReference type="Gene3D" id="1.10.510.10">
    <property type="entry name" value="Transferase(Phosphotransferase) domain 1"/>
    <property type="match status" value="1"/>
</dbReference>
<organism evidence="3 4">
    <name type="scientific">Castanea mollissima</name>
    <name type="common">Chinese chestnut</name>
    <dbReference type="NCBI Taxonomy" id="60419"/>
    <lineage>
        <taxon>Eukaryota</taxon>
        <taxon>Viridiplantae</taxon>
        <taxon>Streptophyta</taxon>
        <taxon>Embryophyta</taxon>
        <taxon>Tracheophyta</taxon>
        <taxon>Spermatophyta</taxon>
        <taxon>Magnoliopsida</taxon>
        <taxon>eudicotyledons</taxon>
        <taxon>Gunneridae</taxon>
        <taxon>Pentapetalae</taxon>
        <taxon>rosids</taxon>
        <taxon>fabids</taxon>
        <taxon>Fagales</taxon>
        <taxon>Fagaceae</taxon>
        <taxon>Castanea</taxon>
    </lineage>
</organism>
<gene>
    <name evidence="3" type="ORF">CMV_015479</name>
</gene>
<dbReference type="InterPro" id="IPR011009">
    <property type="entry name" value="Kinase-like_dom_sf"/>
</dbReference>
<dbReference type="InterPro" id="IPR051130">
    <property type="entry name" value="Mito_struct-func_regulator"/>
</dbReference>
<dbReference type="OrthoDB" id="427480at2759"/>
<protein>
    <recommendedName>
        <fullName evidence="2">ABC1 atypical kinase-like domain-containing protein</fullName>
    </recommendedName>
</protein>
<dbReference type="AlphaFoldDB" id="A0A8J4QUG2"/>
<evidence type="ECO:0000256" key="1">
    <source>
        <dbReference type="ARBA" id="ARBA00009670"/>
    </source>
</evidence>
<sequence length="541" mass="61034">MSKILKFPAKSGVYLLIAATATATATATAAGVGLQFSPNSADSFLTSSSKFATLFHGVLRSSRAISTIACTVVDYKYSLHGLPLDSDDYLRVLSEVHLRSAKRILKLCEANKGSKRILINSFFITGSVPCHFKAIKQVLISNLGQDLSEIFLSLDEQPIAAASIAQVHHGILKDHKEVAIKVQYPGLEDLMKLDTSTMSFLSKSIAWLLPEYRFQWLVSEFVEAISLELDFIQEARNSERTAKNFKNNDMVRVPHVFWELTTTQVLTMEFCRGHKVDDVEFLKEMGINPIKVAKALMEVFAEMIFVHGFIHGDPHPGNILVSPEGRNGFCLVLLDHGIYRQLDEGFRIDYCELWKALILLDTNKIQQLGERFGVGKYFKYLPLIFTGRTIDSKSTLLGGMSIEEKRNLKQELKSLKMEDISSFMESLPSEFSRILRTDGLLRSIISRLGASQRVRLLAYAKYALYGLSPKLNPQSDYGVKVVLSRLKTNVSYLQLRLVLEILELLSLIENVRHFLRVLSKRFVVAMRRILTLTLSIEFKPN</sequence>
<name>A0A8J4QUG2_9ROSI</name>